<evidence type="ECO:0000259" key="1">
    <source>
        <dbReference type="PROSITE" id="PS50280"/>
    </source>
</evidence>
<reference evidence="2" key="1">
    <citation type="submission" date="2013-12" db="EMBL/GenBank/DDBJ databases">
        <authorList>
            <person name="Linke B."/>
        </authorList>
    </citation>
    <scope>NUCLEOTIDE SEQUENCE [LARGE SCALE GENOMIC DNA]</scope>
    <source>
        <strain evidence="2">CRIB-18</strain>
    </source>
</reference>
<dbReference type="Gene3D" id="2.170.270.10">
    <property type="entry name" value="SET domain"/>
    <property type="match status" value="1"/>
</dbReference>
<dbReference type="Proteomes" id="UP000031552">
    <property type="component" value="Unassembled WGS sequence"/>
</dbReference>
<accession>A0A090DZP6</accession>
<dbReference type="AlphaFoldDB" id="A0A090DZP6"/>
<dbReference type="SUPFAM" id="SSF82199">
    <property type="entry name" value="SET domain"/>
    <property type="match status" value="1"/>
</dbReference>
<dbReference type="eggNOG" id="COG2940">
    <property type="taxonomic scope" value="Bacteria"/>
</dbReference>
<name>A0A090DZP6_9BACT</name>
<proteinExistence type="predicted"/>
<dbReference type="InterPro" id="IPR001214">
    <property type="entry name" value="SET_dom"/>
</dbReference>
<organism evidence="2 3">
    <name type="scientific">Candidatus Criblamydia sequanensis CRIB-18</name>
    <dbReference type="NCBI Taxonomy" id="1437425"/>
    <lineage>
        <taxon>Bacteria</taxon>
        <taxon>Pseudomonadati</taxon>
        <taxon>Chlamydiota</taxon>
        <taxon>Chlamydiia</taxon>
        <taxon>Parachlamydiales</taxon>
        <taxon>Candidatus Criblamydiaceae</taxon>
        <taxon>Candidatus Criblamydia</taxon>
    </lineage>
</organism>
<protein>
    <submittedName>
        <fullName evidence="2">SET domain-containing protein</fullName>
    </submittedName>
</protein>
<keyword evidence="3" id="KW-1185">Reference proteome</keyword>
<dbReference type="InterPro" id="IPR046341">
    <property type="entry name" value="SET_dom_sf"/>
</dbReference>
<reference evidence="2" key="2">
    <citation type="submission" date="2014-09" db="EMBL/GenBank/DDBJ databases">
        <title>Criblamydia sequanensis harbors a mega-plasmid encoding arsenite resistance.</title>
        <authorList>
            <person name="Bertelli C."/>
            <person name="Goesmann A."/>
            <person name="Greub G."/>
        </authorList>
    </citation>
    <scope>NUCLEOTIDE SEQUENCE [LARGE SCALE GENOMIC DNA]</scope>
    <source>
        <strain evidence="2">CRIB-18</strain>
    </source>
</reference>
<dbReference type="Pfam" id="PF00856">
    <property type="entry name" value="SET"/>
    <property type="match status" value="1"/>
</dbReference>
<dbReference type="CDD" id="cd08161">
    <property type="entry name" value="SET"/>
    <property type="match status" value="1"/>
</dbReference>
<dbReference type="EMBL" id="CCEJ010000005">
    <property type="protein sequence ID" value="CDR34109.1"/>
    <property type="molecule type" value="Genomic_DNA"/>
</dbReference>
<evidence type="ECO:0000313" key="2">
    <source>
        <dbReference type="EMBL" id="CDR34109.1"/>
    </source>
</evidence>
<dbReference type="STRING" id="1437425.CSEC_1289"/>
<gene>
    <name evidence="2" type="ORF">CSEC_1289</name>
</gene>
<sequence>MHVLIHLIFFTITVCHCAAEEWSEFSAVLKPSPIHGIGVFATHDIPKGTRVFSDLNYRWYELNSLPVELRKYCQFFSEDRVRGPERFDRMEVDWFLNHSNDPNIVEIKEELWIAVKDIKAGEELLIDYAQLNEPEHLKESFYKNSDSNPREKSKN</sequence>
<feature type="domain" description="SET" evidence="1">
    <location>
        <begin position="25"/>
        <end position="129"/>
    </location>
</feature>
<dbReference type="PROSITE" id="PS50280">
    <property type="entry name" value="SET"/>
    <property type="match status" value="1"/>
</dbReference>
<comment type="caution">
    <text evidence="2">The sequence shown here is derived from an EMBL/GenBank/DDBJ whole genome shotgun (WGS) entry which is preliminary data.</text>
</comment>
<evidence type="ECO:0000313" key="3">
    <source>
        <dbReference type="Proteomes" id="UP000031552"/>
    </source>
</evidence>
<dbReference type="RefSeq" id="WP_041017649.1">
    <property type="nucleotide sequence ID" value="NZ_CCEJ010000005.1"/>
</dbReference>
<dbReference type="SMART" id="SM00317">
    <property type="entry name" value="SET"/>
    <property type="match status" value="1"/>
</dbReference>